<dbReference type="OrthoDB" id="9793162at2"/>
<dbReference type="EMBL" id="FXZK01000001">
    <property type="protein sequence ID" value="SMY07232.1"/>
    <property type="molecule type" value="Genomic_DNA"/>
</dbReference>
<name>A0A238LCC5_9RHOB</name>
<dbReference type="InterPro" id="IPR036691">
    <property type="entry name" value="Endo/exonu/phosph_ase_sf"/>
</dbReference>
<dbReference type="Gene3D" id="3.60.10.10">
    <property type="entry name" value="Endonuclease/exonuclease/phosphatase"/>
    <property type="match status" value="1"/>
</dbReference>
<dbReference type="SUPFAM" id="SSF56219">
    <property type="entry name" value="DNase I-like"/>
    <property type="match status" value="1"/>
</dbReference>
<organism evidence="2 3">
    <name type="scientific">Flavimaricola marinus</name>
    <dbReference type="NCBI Taxonomy" id="1819565"/>
    <lineage>
        <taxon>Bacteria</taxon>
        <taxon>Pseudomonadati</taxon>
        <taxon>Pseudomonadota</taxon>
        <taxon>Alphaproteobacteria</taxon>
        <taxon>Rhodobacterales</taxon>
        <taxon>Paracoccaceae</taxon>
        <taxon>Flavimaricola</taxon>
    </lineage>
</organism>
<accession>A0A238LCC5</accession>
<gene>
    <name evidence="2" type="ORF">LOM8899_01364</name>
</gene>
<proteinExistence type="predicted"/>
<feature type="domain" description="Endonuclease/exonuclease/phosphatase" evidence="1">
    <location>
        <begin position="62"/>
        <end position="293"/>
    </location>
</feature>
<dbReference type="AlphaFoldDB" id="A0A238LCC5"/>
<keyword evidence="3" id="KW-1185">Reference proteome</keyword>
<dbReference type="Proteomes" id="UP000201613">
    <property type="component" value="Unassembled WGS sequence"/>
</dbReference>
<dbReference type="RefSeq" id="WP_093991298.1">
    <property type="nucleotide sequence ID" value="NZ_FXZK01000001.1"/>
</dbReference>
<evidence type="ECO:0000313" key="3">
    <source>
        <dbReference type="Proteomes" id="UP000201613"/>
    </source>
</evidence>
<reference evidence="2 3" key="1">
    <citation type="submission" date="2017-05" db="EMBL/GenBank/DDBJ databases">
        <authorList>
            <person name="Song R."/>
            <person name="Chenine A.L."/>
            <person name="Ruprecht R.M."/>
        </authorList>
    </citation>
    <scope>NUCLEOTIDE SEQUENCE [LARGE SCALE GENOMIC DNA]</scope>
    <source>
        <strain evidence="2 3">CECT 8899</strain>
    </source>
</reference>
<evidence type="ECO:0000259" key="1">
    <source>
        <dbReference type="Pfam" id="PF03372"/>
    </source>
</evidence>
<dbReference type="InterPro" id="IPR005135">
    <property type="entry name" value="Endo/exonuclease/phosphatase"/>
</dbReference>
<dbReference type="GO" id="GO:0004527">
    <property type="term" value="F:exonuclease activity"/>
    <property type="evidence" value="ECO:0007669"/>
    <property type="project" value="UniProtKB-KW"/>
</dbReference>
<dbReference type="Pfam" id="PF03372">
    <property type="entry name" value="Exo_endo_phos"/>
    <property type="match status" value="1"/>
</dbReference>
<sequence>MLRAVVKGAGIVMACVLAILGILMMSFSGVSALPARIDGTLRVATHNVHYIILNRAEGAWSVADWERRKDALDAAFKVMNADLVAFQEMESFAGRDDSNLNLTLEWLLSQNPGYAAAAVGDFREFPSTQPILFRRDRLELLDQGWFFFSDTPDVIYSRTFNGSYPAFASWAEFRDRSNGEVFRVYNVHFEYSSRSNRLLSAALVRDRMLPFTQAGGTAFLLGDLNAWHGSATMQRLEAAGVSFAPVEGATYHLNRGVNLFGAIDHIGATPGVRLAADPVVLRYRFDGEWPSDHYPVLADYWMD</sequence>
<keyword evidence="2" id="KW-0269">Exonuclease</keyword>
<dbReference type="GO" id="GO:0004519">
    <property type="term" value="F:endonuclease activity"/>
    <property type="evidence" value="ECO:0007669"/>
    <property type="project" value="UniProtKB-KW"/>
</dbReference>
<keyword evidence="2" id="KW-0255">Endonuclease</keyword>
<keyword evidence="2" id="KW-0540">Nuclease</keyword>
<evidence type="ECO:0000313" key="2">
    <source>
        <dbReference type="EMBL" id="SMY07232.1"/>
    </source>
</evidence>
<protein>
    <submittedName>
        <fullName evidence="2">Endonuclease/Exonuclease/phosphatase family protein</fullName>
    </submittedName>
</protein>
<keyword evidence="2" id="KW-0378">Hydrolase</keyword>